<evidence type="ECO:0008006" key="3">
    <source>
        <dbReference type="Google" id="ProtNLM"/>
    </source>
</evidence>
<gene>
    <name evidence="1" type="ORF">ABIC55_003159</name>
</gene>
<protein>
    <recommendedName>
        <fullName evidence="3">DUF1254 domain-containing protein</fullName>
    </recommendedName>
</protein>
<accession>A0ABV2KAF1</accession>
<dbReference type="Proteomes" id="UP001549104">
    <property type="component" value="Unassembled WGS sequence"/>
</dbReference>
<name>A0ABV2KAF1_SPOPS</name>
<dbReference type="RefSeq" id="WP_354313737.1">
    <property type="nucleotide sequence ID" value="NZ_JBEPME010000004.1"/>
</dbReference>
<reference evidence="1 2" key="1">
    <citation type="submission" date="2024-06" db="EMBL/GenBank/DDBJ databases">
        <title>Sorghum-associated microbial communities from plants grown in Nebraska, USA.</title>
        <authorList>
            <person name="Schachtman D."/>
        </authorList>
    </citation>
    <scope>NUCLEOTIDE SEQUENCE [LARGE SCALE GENOMIC DNA]</scope>
    <source>
        <strain evidence="1 2">1288</strain>
    </source>
</reference>
<keyword evidence="2" id="KW-1185">Reference proteome</keyword>
<sequence length="196" mass="22838">MFLSLCPINLQHQHEWTQERKYSQDDIQTLMLRSVPSQLEWVKIYELMSSKGYPFERVPGFSQIFIPEHMSHVFPDNLVEVDEERKGVWVYMPSAAAGYFIPVRDEYGRIIRLRIRKDDGNPKYVWFSSQHNLETEEQPRRWRKNGVSSGAPLNVVVPTSFMKTWKPGTSLPEVFRVSTLLATEGEHSVKCFSTSI</sequence>
<comment type="caution">
    <text evidence="1">The sequence shown here is derived from an EMBL/GenBank/DDBJ whole genome shotgun (WGS) entry which is preliminary data.</text>
</comment>
<dbReference type="EMBL" id="JBEPME010000004">
    <property type="protein sequence ID" value="MET3658062.1"/>
    <property type="molecule type" value="Genomic_DNA"/>
</dbReference>
<evidence type="ECO:0000313" key="2">
    <source>
        <dbReference type="Proteomes" id="UP001549104"/>
    </source>
</evidence>
<proteinExistence type="predicted"/>
<organism evidence="1 2">
    <name type="scientific">Sporosarcina psychrophila</name>
    <name type="common">Bacillus psychrophilus</name>
    <dbReference type="NCBI Taxonomy" id="1476"/>
    <lineage>
        <taxon>Bacteria</taxon>
        <taxon>Bacillati</taxon>
        <taxon>Bacillota</taxon>
        <taxon>Bacilli</taxon>
        <taxon>Bacillales</taxon>
        <taxon>Caryophanaceae</taxon>
        <taxon>Sporosarcina</taxon>
    </lineage>
</organism>
<evidence type="ECO:0000313" key="1">
    <source>
        <dbReference type="EMBL" id="MET3658062.1"/>
    </source>
</evidence>